<feature type="transmembrane region" description="Helical" evidence="1">
    <location>
        <begin position="32"/>
        <end position="50"/>
    </location>
</feature>
<dbReference type="RefSeq" id="WP_134776564.1">
    <property type="nucleotide sequence ID" value="NZ_JAYLLN010000037.1"/>
</dbReference>
<evidence type="ECO:0000313" key="4">
    <source>
        <dbReference type="Proteomes" id="UP001363035"/>
    </source>
</evidence>
<dbReference type="Pfam" id="PF14317">
    <property type="entry name" value="YcxB"/>
    <property type="match status" value="1"/>
</dbReference>
<reference evidence="3 4" key="1">
    <citation type="submission" date="2024-01" db="EMBL/GenBank/DDBJ databases">
        <title>Sphingobacterium tenebrionis sp. nov., a novel endophyte isolated from tenebrio molitor intestines.</title>
        <authorList>
            <person name="Zhang C."/>
        </authorList>
    </citation>
    <scope>NUCLEOTIDE SEQUENCE [LARGE SCALE GENOMIC DNA]</scope>
    <source>
        <strain evidence="3 4">PU5-4</strain>
    </source>
</reference>
<evidence type="ECO:0000256" key="1">
    <source>
        <dbReference type="SAM" id="Phobius"/>
    </source>
</evidence>
<gene>
    <name evidence="3" type="ORF">VJ786_13475</name>
</gene>
<evidence type="ECO:0000313" key="3">
    <source>
        <dbReference type="EMBL" id="MEI5985910.1"/>
    </source>
</evidence>
<dbReference type="EMBL" id="JAYLLN010000037">
    <property type="protein sequence ID" value="MEI5985910.1"/>
    <property type="molecule type" value="Genomic_DNA"/>
</dbReference>
<name>A0ABU8I920_9SPHI</name>
<keyword evidence="4" id="KW-1185">Reference proteome</keyword>
<dbReference type="InterPro" id="IPR025588">
    <property type="entry name" value="YcxB-like_C"/>
</dbReference>
<comment type="caution">
    <text evidence="3">The sequence shown here is derived from an EMBL/GenBank/DDBJ whole genome shotgun (WGS) entry which is preliminary data.</text>
</comment>
<keyword evidence="1" id="KW-1133">Transmembrane helix</keyword>
<keyword evidence="1" id="KW-0812">Transmembrane</keyword>
<dbReference type="Proteomes" id="UP001363035">
    <property type="component" value="Unassembled WGS sequence"/>
</dbReference>
<feature type="transmembrane region" description="Helical" evidence="1">
    <location>
        <begin position="56"/>
        <end position="74"/>
    </location>
</feature>
<feature type="domain" description="YcxB-like C-terminal" evidence="2">
    <location>
        <begin position="103"/>
        <end position="152"/>
    </location>
</feature>
<sequence>MKLEFTLSEADYVDFNLYVASKTESIRKRRQLTKWIIPVIYLLIGAYFLYKGYQLGAYIFLAIAVMWVFSYPGYEAKKYIKHFKKHIQLNLSKSLDKMVTMEFLDDHIFSNDGMKETKVQYEELTEIIETGKAFYLMIDVGHGFIIPKSKVDTQSVGDYFYKLSEDLQIAYIEDLNWSWK</sequence>
<organism evidence="3 4">
    <name type="scientific">Sphingobacterium tenebrionis</name>
    <dbReference type="NCBI Taxonomy" id="3111775"/>
    <lineage>
        <taxon>Bacteria</taxon>
        <taxon>Pseudomonadati</taxon>
        <taxon>Bacteroidota</taxon>
        <taxon>Sphingobacteriia</taxon>
        <taxon>Sphingobacteriales</taxon>
        <taxon>Sphingobacteriaceae</taxon>
        <taxon>Sphingobacterium</taxon>
    </lineage>
</organism>
<accession>A0ABU8I920</accession>
<protein>
    <submittedName>
        <fullName evidence="3">YcxB family protein</fullName>
    </submittedName>
</protein>
<evidence type="ECO:0000259" key="2">
    <source>
        <dbReference type="Pfam" id="PF14317"/>
    </source>
</evidence>
<keyword evidence="1" id="KW-0472">Membrane</keyword>
<proteinExistence type="predicted"/>